<dbReference type="EMBL" id="FUZA01000002">
    <property type="protein sequence ID" value="SKB87573.1"/>
    <property type="molecule type" value="Genomic_DNA"/>
</dbReference>
<keyword evidence="4" id="KW-0804">Transcription</keyword>
<evidence type="ECO:0000256" key="3">
    <source>
        <dbReference type="ARBA" id="ARBA00023082"/>
    </source>
</evidence>
<dbReference type="GO" id="GO:0006352">
    <property type="term" value="P:DNA-templated transcription initiation"/>
    <property type="evidence" value="ECO:0007669"/>
    <property type="project" value="InterPro"/>
</dbReference>
<evidence type="ECO:0000259" key="6">
    <source>
        <dbReference type="Pfam" id="PF08281"/>
    </source>
</evidence>
<feature type="domain" description="RNA polymerase sigma factor 70 region 4 type 2" evidence="6">
    <location>
        <begin position="112"/>
        <end position="163"/>
    </location>
</feature>
<dbReference type="Gene3D" id="1.10.1740.10">
    <property type="match status" value="1"/>
</dbReference>
<dbReference type="CDD" id="cd06171">
    <property type="entry name" value="Sigma70_r4"/>
    <property type="match status" value="1"/>
</dbReference>
<feature type="domain" description="RNA polymerase sigma-70 region 2" evidence="5">
    <location>
        <begin position="12"/>
        <end position="79"/>
    </location>
</feature>
<protein>
    <submittedName>
        <fullName evidence="7">RNA polymerase sigma factor, sigma-70 family</fullName>
    </submittedName>
</protein>
<reference evidence="8" key="1">
    <citation type="submission" date="2017-02" db="EMBL/GenBank/DDBJ databases">
        <authorList>
            <person name="Varghese N."/>
            <person name="Submissions S."/>
        </authorList>
    </citation>
    <scope>NUCLEOTIDE SEQUENCE [LARGE SCALE GENOMIC DNA]</scope>
    <source>
        <strain evidence="8">DSM 22270</strain>
    </source>
</reference>
<dbReference type="Gene3D" id="1.10.10.10">
    <property type="entry name" value="Winged helix-like DNA-binding domain superfamily/Winged helix DNA-binding domain"/>
    <property type="match status" value="1"/>
</dbReference>
<keyword evidence="2" id="KW-0805">Transcription regulation</keyword>
<sequence>MDNRSNNFWESIYRQNIAKMIGVCWRYTQDRQTAEDLAHDAFVVAINKASSFENKGPFEAWLRRIVVNVALQYLRERKKSDNLDRPAATTFIYSDVEDENSHNDLHTFSEAELLEVIGYLPEHHRLVFNLYVIDNFSHAQIAARLSISEGTSKSHLARARKKIRQLLQAKLQEDKKRRRTFLLLLFPSRFWHIDSLITKGLNGFEIEPLKNRPENIALDLPPVSNSRPFMSNKTYLKYGISSVASVMVLIAILKYDVISEKKNLVPVITSRTLDSTAKKLSQLNDSTTATILQNPVIVEKIKKSEPMKTMNTLGGLLMAGLAFDTSALPTTLPVTFKNPRITANNAPAMPKIPESIQPLTAQKLPKLAGTFHASELFWSDADRALYLKGNDVKVHLTNQKFKGSGTFSFIKGINYMVINGNPMKLNETIALTEQEYYIKVLNEAEGAKKYGDEGKYGVVEIMLADKRSGK</sequence>
<dbReference type="InterPro" id="IPR013249">
    <property type="entry name" value="RNA_pol_sigma70_r4_t2"/>
</dbReference>
<evidence type="ECO:0000259" key="5">
    <source>
        <dbReference type="Pfam" id="PF04542"/>
    </source>
</evidence>
<accession>A0A1T5EUF8</accession>
<evidence type="ECO:0000256" key="4">
    <source>
        <dbReference type="ARBA" id="ARBA00023163"/>
    </source>
</evidence>
<dbReference type="GO" id="GO:0003677">
    <property type="term" value="F:DNA binding"/>
    <property type="evidence" value="ECO:0007669"/>
    <property type="project" value="InterPro"/>
</dbReference>
<keyword evidence="8" id="KW-1185">Reference proteome</keyword>
<evidence type="ECO:0000313" key="7">
    <source>
        <dbReference type="EMBL" id="SKB87573.1"/>
    </source>
</evidence>
<dbReference type="PANTHER" id="PTHR43133:SF46">
    <property type="entry name" value="RNA POLYMERASE SIGMA-70 FACTOR ECF SUBFAMILY"/>
    <property type="match status" value="1"/>
</dbReference>
<dbReference type="InterPro" id="IPR014284">
    <property type="entry name" value="RNA_pol_sigma-70_dom"/>
</dbReference>
<dbReference type="NCBIfam" id="TIGR02937">
    <property type="entry name" value="sigma70-ECF"/>
    <property type="match status" value="1"/>
</dbReference>
<dbReference type="InterPro" id="IPR039425">
    <property type="entry name" value="RNA_pol_sigma-70-like"/>
</dbReference>
<dbReference type="Proteomes" id="UP000190897">
    <property type="component" value="Unassembled WGS sequence"/>
</dbReference>
<name>A0A1T5EUF8_9BACT</name>
<dbReference type="Pfam" id="PF04542">
    <property type="entry name" value="Sigma70_r2"/>
    <property type="match status" value="1"/>
</dbReference>
<comment type="similarity">
    <text evidence="1">Belongs to the sigma-70 factor family. ECF subfamily.</text>
</comment>
<evidence type="ECO:0000313" key="8">
    <source>
        <dbReference type="Proteomes" id="UP000190897"/>
    </source>
</evidence>
<dbReference type="AlphaFoldDB" id="A0A1T5EUF8"/>
<proteinExistence type="inferred from homology"/>
<evidence type="ECO:0000256" key="2">
    <source>
        <dbReference type="ARBA" id="ARBA00023015"/>
    </source>
</evidence>
<dbReference type="PANTHER" id="PTHR43133">
    <property type="entry name" value="RNA POLYMERASE ECF-TYPE SIGMA FACTO"/>
    <property type="match status" value="1"/>
</dbReference>
<keyword evidence="3" id="KW-0731">Sigma factor</keyword>
<evidence type="ECO:0000256" key="1">
    <source>
        <dbReference type="ARBA" id="ARBA00010641"/>
    </source>
</evidence>
<dbReference type="InterPro" id="IPR013324">
    <property type="entry name" value="RNA_pol_sigma_r3/r4-like"/>
</dbReference>
<organism evidence="7 8">
    <name type="scientific">Dyadobacter psychrophilus</name>
    <dbReference type="NCBI Taxonomy" id="651661"/>
    <lineage>
        <taxon>Bacteria</taxon>
        <taxon>Pseudomonadati</taxon>
        <taxon>Bacteroidota</taxon>
        <taxon>Cytophagia</taxon>
        <taxon>Cytophagales</taxon>
        <taxon>Spirosomataceae</taxon>
        <taxon>Dyadobacter</taxon>
    </lineage>
</organism>
<dbReference type="SUPFAM" id="SSF88659">
    <property type="entry name" value="Sigma3 and sigma4 domains of RNA polymerase sigma factors"/>
    <property type="match status" value="1"/>
</dbReference>
<dbReference type="SUPFAM" id="SSF88946">
    <property type="entry name" value="Sigma2 domain of RNA polymerase sigma factors"/>
    <property type="match status" value="1"/>
</dbReference>
<dbReference type="STRING" id="651661.SAMN05660293_02777"/>
<dbReference type="InterPro" id="IPR007627">
    <property type="entry name" value="RNA_pol_sigma70_r2"/>
</dbReference>
<gene>
    <name evidence="7" type="ORF">SAMN05660293_02777</name>
</gene>
<dbReference type="GO" id="GO:0016987">
    <property type="term" value="F:sigma factor activity"/>
    <property type="evidence" value="ECO:0007669"/>
    <property type="project" value="UniProtKB-KW"/>
</dbReference>
<dbReference type="Pfam" id="PF08281">
    <property type="entry name" value="Sigma70_r4_2"/>
    <property type="match status" value="1"/>
</dbReference>
<dbReference type="OrthoDB" id="1274624at2"/>
<dbReference type="RefSeq" id="WP_082215228.1">
    <property type="nucleotide sequence ID" value="NZ_FUZA01000002.1"/>
</dbReference>
<dbReference type="InterPro" id="IPR013325">
    <property type="entry name" value="RNA_pol_sigma_r2"/>
</dbReference>
<dbReference type="InterPro" id="IPR036388">
    <property type="entry name" value="WH-like_DNA-bd_sf"/>
</dbReference>